<reference evidence="3 4" key="1">
    <citation type="submission" date="2020-08" db="EMBL/GenBank/DDBJ databases">
        <title>Aphidius gifuensis genome sequencing and assembly.</title>
        <authorList>
            <person name="Du Z."/>
        </authorList>
    </citation>
    <scope>NUCLEOTIDE SEQUENCE [LARGE SCALE GENOMIC DNA]</scope>
    <source>
        <strain evidence="3">YNYX2018</strain>
        <tissue evidence="3">Adults</tissue>
    </source>
</reference>
<protein>
    <recommendedName>
        <fullName evidence="5">Coiled-coil domain-containing protein</fullName>
    </recommendedName>
</protein>
<evidence type="ECO:0008006" key="5">
    <source>
        <dbReference type="Google" id="ProtNLM"/>
    </source>
</evidence>
<feature type="region of interest" description="Disordered" evidence="2">
    <location>
        <begin position="260"/>
        <end position="304"/>
    </location>
</feature>
<comment type="caution">
    <text evidence="3">The sequence shown here is derived from an EMBL/GenBank/DDBJ whole genome shotgun (WGS) entry which is preliminary data.</text>
</comment>
<dbReference type="GO" id="GO:0000398">
    <property type="term" value="P:mRNA splicing, via spliceosome"/>
    <property type="evidence" value="ECO:0007669"/>
    <property type="project" value="InterPro"/>
</dbReference>
<dbReference type="InterPro" id="IPR007590">
    <property type="entry name" value="Saf4/Yju2"/>
</dbReference>
<keyword evidence="4" id="KW-1185">Reference proteome</keyword>
<dbReference type="GO" id="GO:0005684">
    <property type="term" value="C:U2-type spliceosomal complex"/>
    <property type="evidence" value="ECO:0007669"/>
    <property type="project" value="TreeGrafter"/>
</dbReference>
<evidence type="ECO:0000313" key="3">
    <source>
        <dbReference type="EMBL" id="KAF7991500.1"/>
    </source>
</evidence>
<sequence length="304" mass="35357">MGERKGTNLYYPPDYNPKAGGLNKFMGTHALRERARKLHEGILIIRFEMPFNIWCDKCNNHIGMGVRYNAEKKKIGMYYTTPLYQFRMKCHLCDNHFEIKTDPANFTYIIESGARRQENRWDPIENEQVVPETKEVSNRLHDDAMYKLEHGVDDTKKARSQDYRLNKIIATNNLQWKDDFSSNCALRDAFRKKKNDEKNSKNKSLLITKVGVNFPLIEEHKDDIQLAQLLMKNKKNEKRKKLPHEKILSHLKITKKNKIVNNNSKAGSSKEQKVILPKINSEPSPCTSLVSYELSSDSDEKNSP</sequence>
<accession>A0A834XQE6</accession>
<evidence type="ECO:0000256" key="2">
    <source>
        <dbReference type="SAM" id="MobiDB-lite"/>
    </source>
</evidence>
<feature type="compositionally biased region" description="Polar residues" evidence="2">
    <location>
        <begin position="281"/>
        <end position="295"/>
    </location>
</feature>
<dbReference type="PANTHER" id="PTHR12111:SF2">
    <property type="entry name" value="SPLICING FACTOR YJU2B-RELATED"/>
    <property type="match status" value="1"/>
</dbReference>
<dbReference type="GO" id="GO:0071014">
    <property type="term" value="C:post-mRNA release spliceosomal complex"/>
    <property type="evidence" value="ECO:0007669"/>
    <property type="project" value="TreeGrafter"/>
</dbReference>
<name>A0A834XQE6_APHGI</name>
<dbReference type="Pfam" id="PF04502">
    <property type="entry name" value="Saf4_Yju2"/>
    <property type="match status" value="1"/>
</dbReference>
<dbReference type="PANTHER" id="PTHR12111">
    <property type="entry name" value="SPLICING FACTOR YJU2"/>
    <property type="match status" value="1"/>
</dbReference>
<dbReference type="AlphaFoldDB" id="A0A834XQE6"/>
<dbReference type="Proteomes" id="UP000639338">
    <property type="component" value="Unassembled WGS sequence"/>
</dbReference>
<organism evidence="3 4">
    <name type="scientific">Aphidius gifuensis</name>
    <name type="common">Parasitoid wasp</name>
    <dbReference type="NCBI Taxonomy" id="684658"/>
    <lineage>
        <taxon>Eukaryota</taxon>
        <taxon>Metazoa</taxon>
        <taxon>Ecdysozoa</taxon>
        <taxon>Arthropoda</taxon>
        <taxon>Hexapoda</taxon>
        <taxon>Insecta</taxon>
        <taxon>Pterygota</taxon>
        <taxon>Neoptera</taxon>
        <taxon>Endopterygota</taxon>
        <taxon>Hymenoptera</taxon>
        <taxon>Apocrita</taxon>
        <taxon>Ichneumonoidea</taxon>
        <taxon>Braconidae</taxon>
        <taxon>Aphidiinae</taxon>
        <taxon>Aphidius</taxon>
    </lineage>
</organism>
<gene>
    <name evidence="3" type="ORF">HCN44_008812</name>
</gene>
<dbReference type="OrthoDB" id="360327at2759"/>
<evidence type="ECO:0000313" key="4">
    <source>
        <dbReference type="Proteomes" id="UP000639338"/>
    </source>
</evidence>
<dbReference type="EMBL" id="JACMRX010000004">
    <property type="protein sequence ID" value="KAF7991500.1"/>
    <property type="molecule type" value="Genomic_DNA"/>
</dbReference>
<proteinExistence type="inferred from homology"/>
<comment type="similarity">
    <text evidence="1">Belongs to the CWC16 family.</text>
</comment>
<evidence type="ECO:0000256" key="1">
    <source>
        <dbReference type="ARBA" id="ARBA00005595"/>
    </source>
</evidence>